<sequence length="458" mass="51573">MLPTNKRRDKGEGNPVGCNLAGVNYRARNRTNIVRADPIDEQKPVPWQRVLLLQGPVGPAFRLLRRYLTQLRYHCIQVLFNPGDRLFAGRRNGTLVYTGGIHGLENWLFVQASTQKITHMVLFGSERPVHIIARRVAAQLSIVVISLEEGYIRPGAITLEFGANNAFSPIAGQLPPRSFRIDREDTYPDNRGHFSAMCIYGGLYYASVALFAKRRQRQLLHRDIGILRELPHWVKNFHRWFWGQSKNSAIIERLLEHSVGQYFVVALQVSQDTQLKRSARGWNNARLITEVLDSFAASAPQHLRLVFKIHPLERGYDNDRKLIDELSVNLGIRHRVDIVDVGSIGSLTRHSAGMITINSTSGFSAIHHGVPLLVIGEAVYANQRIATCAFGTPDFDAFWKGGLIASARLRKRYIAWIRKRCLRPGDFFTARGIAASYKAIIDAINTSAVPHDDMRSAA</sequence>
<dbReference type="RefSeq" id="WP_140025320.1">
    <property type="nucleotide sequence ID" value="NZ_JBHUFG010000041.1"/>
</dbReference>
<comment type="caution">
    <text evidence="1">The sequence shown here is derived from an EMBL/GenBank/DDBJ whole genome shotgun (WGS) entry which is preliminary data.</text>
</comment>
<proteinExistence type="predicted"/>
<evidence type="ECO:0000313" key="2">
    <source>
        <dbReference type="Proteomes" id="UP000312784"/>
    </source>
</evidence>
<accession>A0ABY2Y2R8</accession>
<dbReference type="Proteomes" id="UP000312784">
    <property type="component" value="Unassembled WGS sequence"/>
</dbReference>
<keyword evidence="2" id="KW-1185">Reference proteome</keyword>
<protein>
    <recommendedName>
        <fullName evidence="3">Capsular biosynthesis protein</fullName>
    </recommendedName>
</protein>
<gene>
    <name evidence="1" type="ORF">FIC94_14235</name>
</gene>
<dbReference type="InterPro" id="IPR007833">
    <property type="entry name" value="Capsule_polysaccharide_synth"/>
</dbReference>
<dbReference type="Pfam" id="PF05159">
    <property type="entry name" value="Capsule_synth"/>
    <property type="match status" value="1"/>
</dbReference>
<reference evidence="1 2" key="1">
    <citation type="submission" date="2019-06" db="EMBL/GenBank/DDBJ databases">
        <title>Ochrobactrum cricket sp.nov., isolated from the insect Teleogryllus occipitalis living in deserted cropland.</title>
        <authorList>
            <person name="Hu M."/>
        </authorList>
    </citation>
    <scope>NUCLEOTIDE SEQUENCE [LARGE SCALE GENOMIC DNA]</scope>
    <source>
        <strain evidence="1 2">LCB8</strain>
    </source>
</reference>
<dbReference type="EMBL" id="VEWL01000008">
    <property type="protein sequence ID" value="TNV14187.1"/>
    <property type="molecule type" value="Genomic_DNA"/>
</dbReference>
<evidence type="ECO:0008006" key="3">
    <source>
        <dbReference type="Google" id="ProtNLM"/>
    </source>
</evidence>
<evidence type="ECO:0000313" key="1">
    <source>
        <dbReference type="EMBL" id="TNV14187.1"/>
    </source>
</evidence>
<organism evidence="1 2">
    <name type="scientific">Ochrobactrum teleogrylli</name>
    <dbReference type="NCBI Taxonomy" id="2479765"/>
    <lineage>
        <taxon>Bacteria</taxon>
        <taxon>Pseudomonadati</taxon>
        <taxon>Pseudomonadota</taxon>
        <taxon>Alphaproteobacteria</taxon>
        <taxon>Hyphomicrobiales</taxon>
        <taxon>Brucellaceae</taxon>
        <taxon>Brucella/Ochrobactrum group</taxon>
        <taxon>Ochrobactrum</taxon>
    </lineage>
</organism>
<name>A0ABY2Y2R8_9HYPH</name>